<proteinExistence type="inferred from homology"/>
<dbReference type="InterPro" id="IPR037185">
    <property type="entry name" value="EmrE-like"/>
</dbReference>
<dbReference type="KEGG" id="qlo:115977128"/>
<feature type="transmembrane region" description="Helical" evidence="3">
    <location>
        <begin position="39"/>
        <end position="56"/>
    </location>
</feature>
<feature type="chain" id="PRO_5029618283" description="EamA domain-containing protein" evidence="4">
    <location>
        <begin position="24"/>
        <end position="406"/>
    </location>
</feature>
<feature type="transmembrane region" description="Helical" evidence="3">
    <location>
        <begin position="142"/>
        <end position="163"/>
    </location>
</feature>
<dbReference type="EnsemblPlants" id="QL02p090310:mrna">
    <property type="protein sequence ID" value="QL02p090310:mrna"/>
    <property type="gene ID" value="QL02p090310"/>
</dbReference>
<feature type="transmembrane region" description="Helical" evidence="3">
    <location>
        <begin position="271"/>
        <end position="290"/>
    </location>
</feature>
<evidence type="ECO:0000256" key="1">
    <source>
        <dbReference type="ARBA" id="ARBA00004141"/>
    </source>
</evidence>
<sequence length="406" mass="45221">MSWRYKGGVVLIISVVLLWVTSAEVTQDIFTDYEHPFVVTYLGIALLAAYLPIAFIRDCLQKFLRRSYQTDGNDVDEFSMTLDSPSNNCQNGNLDIEQQQPLADEKCVKDLHSQKEGKLSAFDNKDDVDILIHQRKLSTKEVATLSLFIGPIWFLSEYCMNAALARTSVASTTILFSTSGLFTLLISALLGEDSINVVNLVSVFVSMAGVAMTIYGKTWEKESQSTTSLDRNHSILGDFFALLSAMTDGLFAVLLKKYAGEEGEKVDMQKFFGYIGLFALVSLWWLVWPLSALGIEPKFMIPDSAKTIGVVFANCFVGSFISDYFWALGVVWTSPLVTALGSSLTIPLAMLEDMVIHGRHYSVIYILGSIQVFLGFVIANLSDWFSPKLGSQILNSLKRFFIRHSF</sequence>
<feature type="transmembrane region" description="Helical" evidence="3">
    <location>
        <begin position="169"/>
        <end position="190"/>
    </location>
</feature>
<protein>
    <recommendedName>
        <fullName evidence="5">EamA domain-containing protein</fullName>
    </recommendedName>
</protein>
<accession>A0A7N2R036</accession>
<keyword evidence="4" id="KW-0732">Signal</keyword>
<dbReference type="Pfam" id="PF00892">
    <property type="entry name" value="EamA"/>
    <property type="match status" value="1"/>
</dbReference>
<dbReference type="OMA" id="CMAPIWF"/>
<dbReference type="OrthoDB" id="1436450at2759"/>
<evidence type="ECO:0000313" key="6">
    <source>
        <dbReference type="EnsemblPlants" id="QL02p090310:mrna"/>
    </source>
</evidence>
<feature type="domain" description="EamA" evidence="5">
    <location>
        <begin position="132"/>
        <end position="214"/>
    </location>
</feature>
<evidence type="ECO:0000256" key="4">
    <source>
        <dbReference type="SAM" id="SignalP"/>
    </source>
</evidence>
<dbReference type="InterPro" id="IPR000620">
    <property type="entry name" value="EamA_dom"/>
</dbReference>
<comment type="subcellular location">
    <subcellularLocation>
        <location evidence="1">Membrane</location>
        <topology evidence="1">Multi-pass membrane protein</topology>
    </subcellularLocation>
</comment>
<comment type="similarity">
    <text evidence="2">Belongs to the drug/metabolite transporter (DMT) superfamily. Plant drug/metabolite exporter (P-DME) (TC 2.A.7.4) family.</text>
</comment>
<dbReference type="InParanoid" id="A0A7N2R036"/>
<evidence type="ECO:0000256" key="2">
    <source>
        <dbReference type="ARBA" id="ARBA00007635"/>
    </source>
</evidence>
<reference evidence="7" key="1">
    <citation type="journal article" date="2016" name="G3 (Bethesda)">
        <title>First Draft Assembly and Annotation of the Genome of a California Endemic Oak Quercus lobata Nee (Fagaceae).</title>
        <authorList>
            <person name="Sork V.L."/>
            <person name="Fitz-Gibbon S.T."/>
            <person name="Puiu D."/>
            <person name="Crepeau M."/>
            <person name="Gugger P.F."/>
            <person name="Sherman R."/>
            <person name="Stevens K."/>
            <person name="Langley C.H."/>
            <person name="Pellegrini M."/>
            <person name="Salzberg S.L."/>
        </authorList>
    </citation>
    <scope>NUCLEOTIDE SEQUENCE [LARGE SCALE GENOMIC DNA]</scope>
    <source>
        <strain evidence="7">cv. SW786</strain>
    </source>
</reference>
<dbReference type="RefSeq" id="XP_030954665.1">
    <property type="nucleotide sequence ID" value="XM_031098805.1"/>
</dbReference>
<feature type="transmembrane region" description="Helical" evidence="3">
    <location>
        <begin position="235"/>
        <end position="259"/>
    </location>
</feature>
<feature type="signal peptide" evidence="4">
    <location>
        <begin position="1"/>
        <end position="23"/>
    </location>
</feature>
<keyword evidence="3" id="KW-0812">Transmembrane</keyword>
<keyword evidence="3" id="KW-1133">Transmembrane helix</keyword>
<dbReference type="Gramene" id="QL02p090310:mrna">
    <property type="protein sequence ID" value="QL02p090310:mrna"/>
    <property type="gene ID" value="QL02p090310"/>
</dbReference>
<dbReference type="AlphaFoldDB" id="A0A7N2R036"/>
<feature type="transmembrane region" description="Helical" evidence="3">
    <location>
        <begin position="197"/>
        <end position="215"/>
    </location>
</feature>
<dbReference type="PANTHER" id="PTHR23051:SF12">
    <property type="entry name" value="OS04G0645600 PROTEIN"/>
    <property type="match status" value="1"/>
</dbReference>
<dbReference type="GO" id="GO:0016020">
    <property type="term" value="C:membrane"/>
    <property type="evidence" value="ECO:0007669"/>
    <property type="project" value="InterPro"/>
</dbReference>
<dbReference type="SUPFAM" id="SSF103481">
    <property type="entry name" value="Multidrug resistance efflux transporter EmrE"/>
    <property type="match status" value="2"/>
</dbReference>
<evidence type="ECO:0000256" key="3">
    <source>
        <dbReference type="SAM" id="Phobius"/>
    </source>
</evidence>
<keyword evidence="3" id="KW-0472">Membrane</keyword>
<dbReference type="PANTHER" id="PTHR23051">
    <property type="entry name" value="SOLUTE CARRIER FAMILY 35, MEMBER F5"/>
    <property type="match status" value="1"/>
</dbReference>
<evidence type="ECO:0000313" key="7">
    <source>
        <dbReference type="Proteomes" id="UP000594261"/>
    </source>
</evidence>
<keyword evidence="7" id="KW-1185">Reference proteome</keyword>
<gene>
    <name evidence="6" type="primary">LOC115977128</name>
</gene>
<reference evidence="6" key="2">
    <citation type="submission" date="2021-01" db="UniProtKB">
        <authorList>
            <consortium name="EnsemblPlants"/>
        </authorList>
    </citation>
    <scope>IDENTIFICATION</scope>
</reference>
<organism evidence="6 7">
    <name type="scientific">Quercus lobata</name>
    <name type="common">Valley oak</name>
    <dbReference type="NCBI Taxonomy" id="97700"/>
    <lineage>
        <taxon>Eukaryota</taxon>
        <taxon>Viridiplantae</taxon>
        <taxon>Streptophyta</taxon>
        <taxon>Embryophyta</taxon>
        <taxon>Tracheophyta</taxon>
        <taxon>Spermatophyta</taxon>
        <taxon>Magnoliopsida</taxon>
        <taxon>eudicotyledons</taxon>
        <taxon>Gunneridae</taxon>
        <taxon>Pentapetalae</taxon>
        <taxon>rosids</taxon>
        <taxon>fabids</taxon>
        <taxon>Fagales</taxon>
        <taxon>Fagaceae</taxon>
        <taxon>Quercus</taxon>
    </lineage>
</organism>
<dbReference type="GeneID" id="115977128"/>
<feature type="transmembrane region" description="Helical" evidence="3">
    <location>
        <begin position="363"/>
        <end position="381"/>
    </location>
</feature>
<name>A0A7N2R036_QUELO</name>
<dbReference type="Proteomes" id="UP000594261">
    <property type="component" value="Chromosome 2"/>
</dbReference>
<evidence type="ECO:0000259" key="5">
    <source>
        <dbReference type="Pfam" id="PF00892"/>
    </source>
</evidence>